<dbReference type="EMBL" id="JBFXLQ010000024">
    <property type="protein sequence ID" value="KAL2866532.1"/>
    <property type="molecule type" value="Genomic_DNA"/>
</dbReference>
<dbReference type="RefSeq" id="XP_070885511.1">
    <property type="nucleotide sequence ID" value="XM_071029271.1"/>
</dbReference>
<protein>
    <submittedName>
        <fullName evidence="1">Uncharacterized protein</fullName>
    </submittedName>
</protein>
<evidence type="ECO:0000313" key="1">
    <source>
        <dbReference type="EMBL" id="KAL2866532.1"/>
    </source>
</evidence>
<organism evidence="1 2">
    <name type="scientific">Aspergillus lucknowensis</name>
    <dbReference type="NCBI Taxonomy" id="176173"/>
    <lineage>
        <taxon>Eukaryota</taxon>
        <taxon>Fungi</taxon>
        <taxon>Dikarya</taxon>
        <taxon>Ascomycota</taxon>
        <taxon>Pezizomycotina</taxon>
        <taxon>Eurotiomycetes</taxon>
        <taxon>Eurotiomycetidae</taxon>
        <taxon>Eurotiales</taxon>
        <taxon>Aspergillaceae</taxon>
        <taxon>Aspergillus</taxon>
        <taxon>Aspergillus subgen. Nidulantes</taxon>
    </lineage>
</organism>
<dbReference type="GeneID" id="98144343"/>
<gene>
    <name evidence="1" type="ORF">BJX67DRAFT_355047</name>
</gene>
<proteinExistence type="predicted"/>
<accession>A0ABR4LT23</accession>
<feature type="non-terminal residue" evidence="1">
    <location>
        <position position="117"/>
    </location>
</feature>
<dbReference type="Proteomes" id="UP001610432">
    <property type="component" value="Unassembled WGS sequence"/>
</dbReference>
<name>A0ABR4LT23_9EURO</name>
<sequence>MTGNDRVPRFYVRAWVFKLAQLLLEVQLLRGRRFYSTRRDQWEFLRCIAAFGSLIVCSILPRNLQTVDYMEIHESPHLALAVHGSNESVGNILDADDTERLLISAKSLDLGTVYPDT</sequence>
<evidence type="ECO:0000313" key="2">
    <source>
        <dbReference type="Proteomes" id="UP001610432"/>
    </source>
</evidence>
<comment type="caution">
    <text evidence="1">The sequence shown here is derived from an EMBL/GenBank/DDBJ whole genome shotgun (WGS) entry which is preliminary data.</text>
</comment>
<keyword evidence="2" id="KW-1185">Reference proteome</keyword>
<reference evidence="1 2" key="1">
    <citation type="submission" date="2024-07" db="EMBL/GenBank/DDBJ databases">
        <title>Section-level genome sequencing and comparative genomics of Aspergillus sections Usti and Cavernicolus.</title>
        <authorList>
            <consortium name="Lawrence Berkeley National Laboratory"/>
            <person name="Nybo J.L."/>
            <person name="Vesth T.C."/>
            <person name="Theobald S."/>
            <person name="Frisvad J.C."/>
            <person name="Larsen T.O."/>
            <person name="Kjaerboelling I."/>
            <person name="Rothschild-Mancinelli K."/>
            <person name="Lyhne E.K."/>
            <person name="Kogle M.E."/>
            <person name="Barry K."/>
            <person name="Clum A."/>
            <person name="Na H."/>
            <person name="Ledsgaard L."/>
            <person name="Lin J."/>
            <person name="Lipzen A."/>
            <person name="Kuo A."/>
            <person name="Riley R."/>
            <person name="Mondo S."/>
            <person name="Labutti K."/>
            <person name="Haridas S."/>
            <person name="Pangalinan J."/>
            <person name="Salamov A.A."/>
            <person name="Simmons B.A."/>
            <person name="Magnuson J.K."/>
            <person name="Chen J."/>
            <person name="Drula E."/>
            <person name="Henrissat B."/>
            <person name="Wiebenga A."/>
            <person name="Lubbers R.J."/>
            <person name="Gomes A.C."/>
            <person name="Macurrencykelacurrency M.R."/>
            <person name="Stajich J."/>
            <person name="Grigoriev I.V."/>
            <person name="Mortensen U.H."/>
            <person name="De Vries R.P."/>
            <person name="Baker S.E."/>
            <person name="Andersen M.R."/>
        </authorList>
    </citation>
    <scope>NUCLEOTIDE SEQUENCE [LARGE SCALE GENOMIC DNA]</scope>
    <source>
        <strain evidence="1 2">CBS 449.75</strain>
    </source>
</reference>